<sequence length="311" mass="33603">MIERSTIIISVAIVWLYASLLTAGGAYSNAAPKTQFYCRTDRSGIEGAAPWISVPYPFQWGVPTFHAGEAFAMTAASFVALVESTGAFIAVSRCASATPCPPSVMSCGVGWQGVGILLGGLFGTANGSSVSMENAGYLYCTRIGSRRVVQISAGFMIIFSILGKFGAFFASIPGPIIGAIHCFLLGYAGAAGIVFLQFCNLNSFRTKFIVGFSMFMGLSVSKYFKDDASVAGYASLNTWQNDVIKVIFSSKAFVGGGLAYFLDNTLKRNDPEVRKDRGQHFWDRFRSAKTDPLSEEFYSCIPGLRENFPLY</sequence>
<evidence type="ECO:0000313" key="7">
    <source>
        <dbReference type="EnsemblPlants" id="TuG1812G0100004225.01.T01"/>
    </source>
</evidence>
<evidence type="ECO:0000256" key="6">
    <source>
        <dbReference type="SAM" id="Phobius"/>
    </source>
</evidence>
<keyword evidence="4 6" id="KW-1133">Transmembrane helix</keyword>
<evidence type="ECO:0000256" key="3">
    <source>
        <dbReference type="ARBA" id="ARBA00022692"/>
    </source>
</evidence>
<proteinExistence type="inferred from homology"/>
<dbReference type="Pfam" id="PF00860">
    <property type="entry name" value="Xan_ur_permease"/>
    <property type="match status" value="1"/>
</dbReference>
<evidence type="ECO:0000256" key="5">
    <source>
        <dbReference type="ARBA" id="ARBA00023136"/>
    </source>
</evidence>
<accession>A0A8R7K3A1</accession>
<feature type="transmembrane region" description="Helical" evidence="6">
    <location>
        <begin position="6"/>
        <end position="27"/>
    </location>
</feature>
<dbReference type="KEGG" id="tua:125533093"/>
<protein>
    <recommendedName>
        <fullName evidence="9">Nucleobase-ascorbate transporter 6</fullName>
    </recommendedName>
</protein>
<evidence type="ECO:0000256" key="4">
    <source>
        <dbReference type="ARBA" id="ARBA00022989"/>
    </source>
</evidence>
<dbReference type="Proteomes" id="UP000015106">
    <property type="component" value="Chromosome 1"/>
</dbReference>
<dbReference type="EnsemblPlants" id="TuG1812G0100004225.01.T01">
    <property type="protein sequence ID" value="TuG1812G0100004225.01.T01"/>
    <property type="gene ID" value="TuG1812G0100004225.01"/>
</dbReference>
<comment type="similarity">
    <text evidence="2">Belongs to the nucleobase:cation symporter-2 (NCS2) (TC 2.A.40) family.</text>
</comment>
<organism evidence="7 8">
    <name type="scientific">Triticum urartu</name>
    <name type="common">Red wild einkorn</name>
    <name type="synonym">Crithodium urartu</name>
    <dbReference type="NCBI Taxonomy" id="4572"/>
    <lineage>
        <taxon>Eukaryota</taxon>
        <taxon>Viridiplantae</taxon>
        <taxon>Streptophyta</taxon>
        <taxon>Embryophyta</taxon>
        <taxon>Tracheophyta</taxon>
        <taxon>Spermatophyta</taxon>
        <taxon>Magnoliopsida</taxon>
        <taxon>Liliopsida</taxon>
        <taxon>Poales</taxon>
        <taxon>Poaceae</taxon>
        <taxon>BOP clade</taxon>
        <taxon>Pooideae</taxon>
        <taxon>Triticodae</taxon>
        <taxon>Triticeae</taxon>
        <taxon>Triticinae</taxon>
        <taxon>Triticum</taxon>
    </lineage>
</organism>
<gene>
    <name evidence="7" type="primary">LOC125533093</name>
</gene>
<dbReference type="GO" id="GO:0016020">
    <property type="term" value="C:membrane"/>
    <property type="evidence" value="ECO:0007669"/>
    <property type="project" value="UniProtKB-SubCell"/>
</dbReference>
<reference evidence="8" key="1">
    <citation type="journal article" date="2013" name="Nature">
        <title>Draft genome of the wheat A-genome progenitor Triticum urartu.</title>
        <authorList>
            <person name="Ling H.Q."/>
            <person name="Zhao S."/>
            <person name="Liu D."/>
            <person name="Wang J."/>
            <person name="Sun H."/>
            <person name="Zhang C."/>
            <person name="Fan H."/>
            <person name="Li D."/>
            <person name="Dong L."/>
            <person name="Tao Y."/>
            <person name="Gao C."/>
            <person name="Wu H."/>
            <person name="Li Y."/>
            <person name="Cui Y."/>
            <person name="Guo X."/>
            <person name="Zheng S."/>
            <person name="Wang B."/>
            <person name="Yu K."/>
            <person name="Liang Q."/>
            <person name="Yang W."/>
            <person name="Lou X."/>
            <person name="Chen J."/>
            <person name="Feng M."/>
            <person name="Jian J."/>
            <person name="Zhang X."/>
            <person name="Luo G."/>
            <person name="Jiang Y."/>
            <person name="Liu J."/>
            <person name="Wang Z."/>
            <person name="Sha Y."/>
            <person name="Zhang B."/>
            <person name="Wu H."/>
            <person name="Tang D."/>
            <person name="Shen Q."/>
            <person name="Xue P."/>
            <person name="Zou S."/>
            <person name="Wang X."/>
            <person name="Liu X."/>
            <person name="Wang F."/>
            <person name="Yang Y."/>
            <person name="An X."/>
            <person name="Dong Z."/>
            <person name="Zhang K."/>
            <person name="Zhang X."/>
            <person name="Luo M.C."/>
            <person name="Dvorak J."/>
            <person name="Tong Y."/>
            <person name="Wang J."/>
            <person name="Yang H."/>
            <person name="Li Z."/>
            <person name="Wang D."/>
            <person name="Zhang A."/>
            <person name="Wang J."/>
        </authorList>
    </citation>
    <scope>NUCLEOTIDE SEQUENCE</scope>
    <source>
        <strain evidence="8">cv. G1812</strain>
    </source>
</reference>
<evidence type="ECO:0000313" key="8">
    <source>
        <dbReference type="Proteomes" id="UP000015106"/>
    </source>
</evidence>
<dbReference type="InterPro" id="IPR006043">
    <property type="entry name" value="NCS2"/>
</dbReference>
<feature type="transmembrane region" description="Helical" evidence="6">
    <location>
        <begin position="176"/>
        <end position="196"/>
    </location>
</feature>
<name>A0A8R7K3A1_TRIUA</name>
<keyword evidence="5 6" id="KW-0472">Membrane</keyword>
<evidence type="ECO:0000256" key="2">
    <source>
        <dbReference type="ARBA" id="ARBA00008821"/>
    </source>
</evidence>
<dbReference type="AlphaFoldDB" id="A0A8R7K3A1"/>
<keyword evidence="8" id="KW-1185">Reference proteome</keyword>
<dbReference type="GO" id="GO:0022857">
    <property type="term" value="F:transmembrane transporter activity"/>
    <property type="evidence" value="ECO:0007669"/>
    <property type="project" value="InterPro"/>
</dbReference>
<keyword evidence="3 6" id="KW-0812">Transmembrane</keyword>
<comment type="subcellular location">
    <subcellularLocation>
        <location evidence="1">Membrane</location>
        <topology evidence="1">Multi-pass membrane protein</topology>
    </subcellularLocation>
</comment>
<dbReference type="PANTHER" id="PTHR11119">
    <property type="entry name" value="XANTHINE-URACIL / VITAMIN C PERMEASE FAMILY MEMBER"/>
    <property type="match status" value="1"/>
</dbReference>
<dbReference type="RefSeq" id="XP_048552828.1">
    <property type="nucleotide sequence ID" value="XM_048696871.1"/>
</dbReference>
<feature type="transmembrane region" description="Helical" evidence="6">
    <location>
        <begin position="148"/>
        <end position="170"/>
    </location>
</feature>
<reference evidence="7" key="3">
    <citation type="submission" date="2022-06" db="UniProtKB">
        <authorList>
            <consortium name="EnsemblPlants"/>
        </authorList>
    </citation>
    <scope>IDENTIFICATION</scope>
</reference>
<dbReference type="GeneID" id="125533093"/>
<evidence type="ECO:0008006" key="9">
    <source>
        <dbReference type="Google" id="ProtNLM"/>
    </source>
</evidence>
<dbReference type="Gramene" id="TuG1812G0100004225.01.T01">
    <property type="protein sequence ID" value="TuG1812G0100004225.01.T01"/>
    <property type="gene ID" value="TuG1812G0100004225.01"/>
</dbReference>
<dbReference type="OrthoDB" id="1641903at2759"/>
<reference evidence="7" key="2">
    <citation type="submission" date="2018-03" db="EMBL/GenBank/DDBJ databases">
        <title>The Triticum urartu genome reveals the dynamic nature of wheat genome evolution.</title>
        <authorList>
            <person name="Ling H."/>
            <person name="Ma B."/>
            <person name="Shi X."/>
            <person name="Liu H."/>
            <person name="Dong L."/>
            <person name="Sun H."/>
            <person name="Cao Y."/>
            <person name="Gao Q."/>
            <person name="Zheng S."/>
            <person name="Li Y."/>
            <person name="Yu Y."/>
            <person name="Du H."/>
            <person name="Qi M."/>
            <person name="Li Y."/>
            <person name="Yu H."/>
            <person name="Cui Y."/>
            <person name="Wang N."/>
            <person name="Chen C."/>
            <person name="Wu H."/>
            <person name="Zhao Y."/>
            <person name="Zhang J."/>
            <person name="Li Y."/>
            <person name="Zhou W."/>
            <person name="Zhang B."/>
            <person name="Hu W."/>
            <person name="Eijk M."/>
            <person name="Tang J."/>
            <person name="Witsenboer H."/>
            <person name="Zhao S."/>
            <person name="Li Z."/>
            <person name="Zhang A."/>
            <person name="Wang D."/>
            <person name="Liang C."/>
        </authorList>
    </citation>
    <scope>NUCLEOTIDE SEQUENCE [LARGE SCALE GENOMIC DNA]</scope>
    <source>
        <strain evidence="7">cv. G1812</strain>
    </source>
</reference>
<evidence type="ECO:0000256" key="1">
    <source>
        <dbReference type="ARBA" id="ARBA00004141"/>
    </source>
</evidence>